<name>A0AB35U633_9FIRM</name>
<dbReference type="InterPro" id="IPR018674">
    <property type="entry name" value="DUF2142_membrane"/>
</dbReference>
<feature type="transmembrane region" description="Helical" evidence="1">
    <location>
        <begin position="390"/>
        <end position="411"/>
    </location>
</feature>
<feature type="transmembrane region" description="Helical" evidence="1">
    <location>
        <begin position="12"/>
        <end position="32"/>
    </location>
</feature>
<organism evidence="2 3">
    <name type="scientific">Grylomicrobium aquisgranensis</name>
    <dbReference type="NCBI Taxonomy" id="2926318"/>
    <lineage>
        <taxon>Bacteria</taxon>
        <taxon>Bacillati</taxon>
        <taxon>Bacillota</taxon>
        <taxon>Erysipelotrichia</taxon>
        <taxon>Erysipelotrichales</taxon>
        <taxon>Erysipelotrichaceae</taxon>
        <taxon>Grylomicrobium</taxon>
    </lineage>
</organism>
<keyword evidence="1" id="KW-0472">Membrane</keyword>
<feature type="transmembrane region" description="Helical" evidence="1">
    <location>
        <begin position="566"/>
        <end position="586"/>
    </location>
</feature>
<comment type="caution">
    <text evidence="2">The sequence shown here is derived from an EMBL/GenBank/DDBJ whole genome shotgun (WGS) entry which is preliminary data.</text>
</comment>
<feature type="transmembrane region" description="Helical" evidence="1">
    <location>
        <begin position="90"/>
        <end position="108"/>
    </location>
</feature>
<feature type="transmembrane region" description="Helical" evidence="1">
    <location>
        <begin position="240"/>
        <end position="259"/>
    </location>
</feature>
<evidence type="ECO:0000313" key="2">
    <source>
        <dbReference type="EMBL" id="MDX8419947.1"/>
    </source>
</evidence>
<keyword evidence="1" id="KW-0812">Transmembrane</keyword>
<evidence type="ECO:0000313" key="3">
    <source>
        <dbReference type="Proteomes" id="UP001286174"/>
    </source>
</evidence>
<accession>A0AB35U633</accession>
<dbReference type="RefSeq" id="WP_370596201.1">
    <property type="nucleotide sequence ID" value="NZ_JALBUR010000017.1"/>
</dbReference>
<dbReference type="Proteomes" id="UP001286174">
    <property type="component" value="Unassembled WGS sequence"/>
</dbReference>
<feature type="transmembrane region" description="Helical" evidence="1">
    <location>
        <begin position="499"/>
        <end position="522"/>
    </location>
</feature>
<feature type="transmembrane region" description="Helical" evidence="1">
    <location>
        <begin position="271"/>
        <end position="289"/>
    </location>
</feature>
<keyword evidence="3" id="KW-1185">Reference proteome</keyword>
<feature type="transmembrane region" description="Helical" evidence="1">
    <location>
        <begin position="44"/>
        <end position="65"/>
    </location>
</feature>
<evidence type="ECO:0000256" key="1">
    <source>
        <dbReference type="SAM" id="Phobius"/>
    </source>
</evidence>
<proteinExistence type="predicted"/>
<feature type="transmembrane region" description="Helical" evidence="1">
    <location>
        <begin position="148"/>
        <end position="165"/>
    </location>
</feature>
<reference evidence="2 3" key="1">
    <citation type="submission" date="2022-03" db="EMBL/GenBank/DDBJ databases">
        <title>Novel taxa within the pig intestine.</title>
        <authorList>
            <person name="Wylensek D."/>
            <person name="Bishof K."/>
            <person name="Afrizal A."/>
            <person name="Clavel T."/>
        </authorList>
    </citation>
    <scope>NUCLEOTIDE SEQUENCE [LARGE SCALE GENOMIC DNA]</scope>
    <source>
        <strain evidence="2 3">CLA-KB-P133</strain>
    </source>
</reference>
<protein>
    <submittedName>
        <fullName evidence="2">DUF2142 domain-containing protein</fullName>
    </submittedName>
</protein>
<dbReference type="Pfam" id="PF09913">
    <property type="entry name" value="DUF2142"/>
    <property type="match status" value="1"/>
</dbReference>
<dbReference type="EMBL" id="JALBUR010000017">
    <property type="protein sequence ID" value="MDX8419947.1"/>
    <property type="molecule type" value="Genomic_DNA"/>
</dbReference>
<gene>
    <name evidence="2" type="ORF">MOZ60_07540</name>
</gene>
<feature type="transmembrane region" description="Helical" evidence="1">
    <location>
        <begin position="114"/>
        <end position="136"/>
    </location>
</feature>
<feature type="transmembrane region" description="Helical" evidence="1">
    <location>
        <begin position="349"/>
        <end position="369"/>
    </location>
</feature>
<sequence length="587" mass="66565">MAKNIKMSTRDVKISMIFFEIINIAFMVLLMRGVYYPLLSIKRLIFIVFLWILAIILPFLINKLFPRKLTVQYKQFVSLLKELPSHKMQILLFLLETIIIIVISVLLGKVLQNILHIDLLATHQMFIFSILFLLYISRFYIKGSNRPEQLFLVFLLVTGMFYITVTPVDVGISADDGIHYSRATNIVEIIQGTDVQSSKEIMTRETIGAKEKFTLSEGERNAYYQKLNDESNIQITRGGIQYLGVYSITYIPYVIGMIVGKGLSLTFTITFKLAKFVNLLCYGLIIYFAMKKLRIGKIALAAVGLIPEVIFMACSYSYDPWVIAFTLYGFSYFIYFLQNKDAKVKRKDVFLMLGAYIVGCLPKATYFILMLPLFFLPRQSFESKRSHRKYLLAVLFSGLFLVGTFMLPMLLNGAGTGDVRGGTDVNATEQIKFILNNPTQFILILTRFLANYLSLDTSGGYTVYLQYVGEGMFATLTICLLIGITLLDKKGRKTKTRTILVMTVLASLLANALSAIALYISFTAVGSDTVAGCQWRYILPTLFPVLYMMSPDLIDNKIPEEQFTTVSLVLVCLISVTNYYLGIMMLF</sequence>
<feature type="transmembrane region" description="Helical" evidence="1">
    <location>
        <begin position="464"/>
        <end position="487"/>
    </location>
</feature>
<feature type="transmembrane region" description="Helical" evidence="1">
    <location>
        <begin position="321"/>
        <end position="337"/>
    </location>
</feature>
<keyword evidence="1" id="KW-1133">Transmembrane helix</keyword>
<dbReference type="AlphaFoldDB" id="A0AB35U633"/>